<evidence type="ECO:0000256" key="1">
    <source>
        <dbReference type="ARBA" id="ARBA00008542"/>
    </source>
</evidence>
<gene>
    <name evidence="3" type="ORF">HMPREF9103_02073</name>
</gene>
<comment type="caution">
    <text evidence="3">The sequence shown here is derived from an EMBL/GenBank/DDBJ whole genome shotgun (WGS) entry which is preliminary data.</text>
</comment>
<dbReference type="STRING" id="797515.HMPREF9103_02073"/>
<dbReference type="MEROPS" id="C56.001"/>
<protein>
    <submittedName>
        <fullName evidence="3">General stress protein 18</fullName>
    </submittedName>
</protein>
<dbReference type="HOGENOM" id="CLU_000445_44_4_9"/>
<sequence length="181" mass="19541">MVGTLKKGRDLTMSKIAVIVTNDVEDIEYTSPVDALKNAGHEVITIENKAGNHISGKHGASITADKSIADVSADDFDGLLIPGGFSPDQLRADERFVDFVKAFLLADKPVFAICHGPQLFIQTGLTKGRAMTAYTTVRPDLYYAGAVVKDQPVVVDRNLVTSRTPDDLDAFNSSMLKTLSK</sequence>
<dbReference type="InterPro" id="IPR006286">
    <property type="entry name" value="C56_PfpI-like"/>
</dbReference>
<comment type="similarity">
    <text evidence="1">Belongs to the peptidase C56 family.</text>
</comment>
<evidence type="ECO:0000259" key="2">
    <source>
        <dbReference type="Pfam" id="PF01965"/>
    </source>
</evidence>
<dbReference type="PANTHER" id="PTHR42733">
    <property type="entry name" value="DJ-1 PROTEIN"/>
    <property type="match status" value="1"/>
</dbReference>
<dbReference type="EMBL" id="AGEY01000150">
    <property type="protein sequence ID" value="EHL97128.1"/>
    <property type="molecule type" value="Genomic_DNA"/>
</dbReference>
<dbReference type="PROSITE" id="PS51276">
    <property type="entry name" value="PEPTIDASE_C56_PFPI"/>
    <property type="match status" value="1"/>
</dbReference>
<dbReference type="PANTHER" id="PTHR42733:SF2">
    <property type="entry name" value="DJ-1_THIJ_PFPI FAMILY PROTEIN"/>
    <property type="match status" value="1"/>
</dbReference>
<dbReference type="SUPFAM" id="SSF52317">
    <property type="entry name" value="Class I glutamine amidotransferase-like"/>
    <property type="match status" value="1"/>
</dbReference>
<dbReference type="Pfam" id="PF01965">
    <property type="entry name" value="DJ-1_PfpI"/>
    <property type="match status" value="1"/>
</dbReference>
<name>G9ZQR5_9LACO</name>
<dbReference type="PATRIC" id="fig|797515.3.peg.1881"/>
<dbReference type="InterPro" id="IPR029062">
    <property type="entry name" value="Class_I_gatase-like"/>
</dbReference>
<keyword evidence="4" id="KW-1185">Reference proteome</keyword>
<dbReference type="AlphaFoldDB" id="G9ZQR5"/>
<evidence type="ECO:0000313" key="4">
    <source>
        <dbReference type="Proteomes" id="UP000004625"/>
    </source>
</evidence>
<dbReference type="InterPro" id="IPR002818">
    <property type="entry name" value="DJ-1/PfpI"/>
</dbReference>
<accession>G9ZQR5</accession>
<dbReference type="Gene3D" id="3.40.50.880">
    <property type="match status" value="1"/>
</dbReference>
<dbReference type="PROSITE" id="PS51273">
    <property type="entry name" value="GATASE_TYPE_1"/>
    <property type="match status" value="1"/>
</dbReference>
<evidence type="ECO:0000313" key="3">
    <source>
        <dbReference type="EMBL" id="EHL97128.1"/>
    </source>
</evidence>
<feature type="domain" description="DJ-1/PfpI" evidence="2">
    <location>
        <begin position="15"/>
        <end position="177"/>
    </location>
</feature>
<dbReference type="Proteomes" id="UP000004625">
    <property type="component" value="Unassembled WGS sequence"/>
</dbReference>
<dbReference type="NCBIfam" id="TIGR01382">
    <property type="entry name" value="PfpI"/>
    <property type="match status" value="1"/>
</dbReference>
<dbReference type="CDD" id="cd03134">
    <property type="entry name" value="GATase1_PfpI_like"/>
    <property type="match status" value="1"/>
</dbReference>
<reference evidence="3 4" key="1">
    <citation type="submission" date="2011-09" db="EMBL/GenBank/DDBJ databases">
        <authorList>
            <person name="Weinstock G."/>
            <person name="Sodergren E."/>
            <person name="Clifton S."/>
            <person name="Fulton L."/>
            <person name="Fulton B."/>
            <person name="Courtney L."/>
            <person name="Fronick C."/>
            <person name="Harrison M."/>
            <person name="Strong C."/>
            <person name="Farmer C."/>
            <person name="Delahaunty K."/>
            <person name="Markovic C."/>
            <person name="Hall O."/>
            <person name="Minx P."/>
            <person name="Tomlinson C."/>
            <person name="Mitreva M."/>
            <person name="Hou S."/>
            <person name="Chen J."/>
            <person name="Wollam A."/>
            <person name="Pepin K.H."/>
            <person name="Johnson M."/>
            <person name="Bhonagiri V."/>
            <person name="Zhang X."/>
            <person name="Suruliraj S."/>
            <person name="Warren W."/>
            <person name="Chinwalla A."/>
            <person name="Mardis E.R."/>
            <person name="Wilson R.K."/>
        </authorList>
    </citation>
    <scope>NUCLEOTIDE SEQUENCE [LARGE SCALE GENOMIC DNA]</scope>
    <source>
        <strain evidence="3 4">F0439</strain>
    </source>
</reference>
<organism evidence="3 4">
    <name type="scientific">Lentilactobacillus parafarraginis F0439</name>
    <dbReference type="NCBI Taxonomy" id="797515"/>
    <lineage>
        <taxon>Bacteria</taxon>
        <taxon>Bacillati</taxon>
        <taxon>Bacillota</taxon>
        <taxon>Bacilli</taxon>
        <taxon>Lactobacillales</taxon>
        <taxon>Lactobacillaceae</taxon>
        <taxon>Lentilactobacillus</taxon>
    </lineage>
</organism>
<dbReference type="eggNOG" id="COG0693">
    <property type="taxonomic scope" value="Bacteria"/>
</dbReference>
<proteinExistence type="inferred from homology"/>